<dbReference type="PANTHER" id="PTHR32089">
    <property type="entry name" value="METHYL-ACCEPTING CHEMOTAXIS PROTEIN MCPB"/>
    <property type="match status" value="1"/>
</dbReference>
<dbReference type="SUPFAM" id="SSF58104">
    <property type="entry name" value="Methyl-accepting chemotaxis protein (MCP) signaling domain"/>
    <property type="match status" value="1"/>
</dbReference>
<comment type="similarity">
    <text evidence="4">Belongs to the methyl-accepting chemotaxis (MCP) protein family.</text>
</comment>
<gene>
    <name evidence="10" type="ORF">Voc01_082830</name>
</gene>
<dbReference type="PROSITE" id="PS50885">
    <property type="entry name" value="HAMP"/>
    <property type="match status" value="1"/>
</dbReference>
<feature type="domain" description="Methyl-accepting transducer" evidence="8">
    <location>
        <begin position="384"/>
        <end position="580"/>
    </location>
</feature>
<evidence type="ECO:0000313" key="10">
    <source>
        <dbReference type="EMBL" id="GIJ73366.1"/>
    </source>
</evidence>
<keyword evidence="2 7" id="KW-1133">Transmembrane helix</keyword>
<keyword evidence="3 5" id="KW-0807">Transducer</keyword>
<dbReference type="GO" id="GO:0007165">
    <property type="term" value="P:signal transduction"/>
    <property type="evidence" value="ECO:0007669"/>
    <property type="project" value="UniProtKB-KW"/>
</dbReference>
<organism evidence="10 11">
    <name type="scientific">Virgisporangium ochraceum</name>
    <dbReference type="NCBI Taxonomy" id="65505"/>
    <lineage>
        <taxon>Bacteria</taxon>
        <taxon>Bacillati</taxon>
        <taxon>Actinomycetota</taxon>
        <taxon>Actinomycetes</taxon>
        <taxon>Micromonosporales</taxon>
        <taxon>Micromonosporaceae</taxon>
        <taxon>Virgisporangium</taxon>
    </lineage>
</organism>
<dbReference type="Pfam" id="PF00015">
    <property type="entry name" value="MCPsignal"/>
    <property type="match status" value="1"/>
</dbReference>
<dbReference type="EMBL" id="BOPH01000113">
    <property type="protein sequence ID" value="GIJ73366.1"/>
    <property type="molecule type" value="Genomic_DNA"/>
</dbReference>
<evidence type="ECO:0000256" key="6">
    <source>
        <dbReference type="SAM" id="Coils"/>
    </source>
</evidence>
<dbReference type="SMART" id="SM00283">
    <property type="entry name" value="MA"/>
    <property type="match status" value="1"/>
</dbReference>
<feature type="transmembrane region" description="Helical" evidence="7">
    <location>
        <begin position="268"/>
        <end position="289"/>
    </location>
</feature>
<dbReference type="GO" id="GO:0016020">
    <property type="term" value="C:membrane"/>
    <property type="evidence" value="ECO:0007669"/>
    <property type="project" value="InterPro"/>
</dbReference>
<keyword evidence="6" id="KW-0175">Coiled coil</keyword>
<evidence type="ECO:0000313" key="11">
    <source>
        <dbReference type="Proteomes" id="UP000635606"/>
    </source>
</evidence>
<keyword evidence="1 7" id="KW-0812">Transmembrane</keyword>
<keyword evidence="7" id="KW-0472">Membrane</keyword>
<accession>A0A8J4A1A8</accession>
<dbReference type="Gene3D" id="2.40.10.220">
    <property type="entry name" value="predicted glycosyltransferase like domains"/>
    <property type="match status" value="1"/>
</dbReference>
<dbReference type="PANTHER" id="PTHR32089:SF112">
    <property type="entry name" value="LYSOZYME-LIKE PROTEIN-RELATED"/>
    <property type="match status" value="1"/>
</dbReference>
<dbReference type="InterPro" id="IPR004089">
    <property type="entry name" value="MCPsignal_dom"/>
</dbReference>
<name>A0A8J4A1A8_9ACTN</name>
<evidence type="ECO:0000256" key="5">
    <source>
        <dbReference type="PROSITE-ProRule" id="PRU00284"/>
    </source>
</evidence>
<dbReference type="AlphaFoldDB" id="A0A8J4A1A8"/>
<comment type="caution">
    <text evidence="10">The sequence shown here is derived from an EMBL/GenBank/DDBJ whole genome shotgun (WGS) entry which is preliminary data.</text>
</comment>
<dbReference type="Gene3D" id="1.10.287.950">
    <property type="entry name" value="Methyl-accepting chemotaxis protein"/>
    <property type="match status" value="1"/>
</dbReference>
<proteinExistence type="inferred from homology"/>
<feature type="domain" description="HAMP" evidence="9">
    <location>
        <begin position="289"/>
        <end position="341"/>
    </location>
</feature>
<dbReference type="Pfam" id="PF07238">
    <property type="entry name" value="PilZ"/>
    <property type="match status" value="1"/>
</dbReference>
<keyword evidence="11" id="KW-1185">Reference proteome</keyword>
<evidence type="ECO:0000256" key="2">
    <source>
        <dbReference type="ARBA" id="ARBA00022989"/>
    </source>
</evidence>
<evidence type="ECO:0000256" key="1">
    <source>
        <dbReference type="ARBA" id="ARBA00022692"/>
    </source>
</evidence>
<evidence type="ECO:0000259" key="8">
    <source>
        <dbReference type="PROSITE" id="PS50111"/>
    </source>
</evidence>
<protein>
    <submittedName>
        <fullName evidence="10">Methyl-accepting chemotaxis protein</fullName>
    </submittedName>
</protein>
<evidence type="ECO:0000256" key="3">
    <source>
        <dbReference type="ARBA" id="ARBA00023224"/>
    </source>
</evidence>
<evidence type="ECO:0000259" key="9">
    <source>
        <dbReference type="PROSITE" id="PS50885"/>
    </source>
</evidence>
<evidence type="ECO:0000256" key="7">
    <source>
        <dbReference type="SAM" id="Phobius"/>
    </source>
</evidence>
<sequence length="678" mass="70135">MSDMSERPPGFMRPALVVVDRLRIGARLGVLILVLLVPGIGATYAYVGLINGQVDFASSELDGTVVVREALLAMSDAAAGREPDLAALGAVVDRYPDLALDDAFAAVRSEPTAATLAALVAEAGNTSKLILDPDLDSFYVMDLQIVQLPKALVAAAAAQGRGTGGSVADRAVDAGDLASAARSLRSDVDTAQANTAMGGLASRLEPVKAAADAADALAGGITGSLDAPRAVDAAPLADAVRAAVAPATDVLDDLLAVRRDGLVGDRTLTLAFTGCAAVLAFWFAVSVWWRTRTDVALVLDRVTAVADGDFSQGRLPAGRDELGDIGGALATARGRLAAQEEEIGEARKVREEQMRSQFLHQRQAERRLRDRAQKLIDDSTGTIAEELAQVTEQVDEVRNAAATIDERVSAANEATGVVVEQARAAEPVIGALETSLRRVAGTAEVIAGIAGQTRLLALNATIEAARAGETGKGFAVVANEVKDLATNAAASTEQITATIGTLERDAAAMAQAIAAMVSSIGEIDGTTGALREVAADQRAVVGRLDNRLAGTVDRIRGLSELAAQLERRDAERIGASATLTLRLNGRPEGHPATLVDLSAGGLRCRVAPSLGVTAGSPVEAELALEDGRPDAPVRVHCQVMHATPAGDWVEAGLQFLDPPAGVADRIDSYVTRLVDGAS</sequence>
<dbReference type="PROSITE" id="PS50111">
    <property type="entry name" value="CHEMOTAXIS_TRANSDUC_2"/>
    <property type="match status" value="1"/>
</dbReference>
<reference evidence="10" key="1">
    <citation type="submission" date="2021-01" db="EMBL/GenBank/DDBJ databases">
        <title>Whole genome shotgun sequence of Virgisporangium ochraceum NBRC 16418.</title>
        <authorList>
            <person name="Komaki H."/>
            <person name="Tamura T."/>
        </authorList>
    </citation>
    <scope>NUCLEOTIDE SEQUENCE</scope>
    <source>
        <strain evidence="10">NBRC 16418</strain>
    </source>
</reference>
<feature type="coiled-coil region" evidence="6">
    <location>
        <begin position="329"/>
        <end position="356"/>
    </location>
</feature>
<dbReference type="GO" id="GO:0035438">
    <property type="term" value="F:cyclic-di-GMP binding"/>
    <property type="evidence" value="ECO:0007669"/>
    <property type="project" value="InterPro"/>
</dbReference>
<dbReference type="Proteomes" id="UP000635606">
    <property type="component" value="Unassembled WGS sequence"/>
</dbReference>
<dbReference type="SUPFAM" id="SSF141371">
    <property type="entry name" value="PilZ domain-like"/>
    <property type="match status" value="1"/>
</dbReference>
<dbReference type="InterPro" id="IPR009875">
    <property type="entry name" value="PilZ_domain"/>
</dbReference>
<evidence type="ECO:0000256" key="4">
    <source>
        <dbReference type="ARBA" id="ARBA00029447"/>
    </source>
</evidence>
<dbReference type="InterPro" id="IPR003660">
    <property type="entry name" value="HAMP_dom"/>
</dbReference>
<feature type="transmembrane region" description="Helical" evidence="7">
    <location>
        <begin position="24"/>
        <end position="47"/>
    </location>
</feature>